<dbReference type="Proteomes" id="UP000233551">
    <property type="component" value="Unassembled WGS sequence"/>
</dbReference>
<keyword evidence="3" id="KW-1185">Reference proteome</keyword>
<protein>
    <submittedName>
        <fullName evidence="2">Uncharacterized protein</fullName>
    </submittedName>
</protein>
<organism evidence="2 3">
    <name type="scientific">Punica granatum</name>
    <name type="common">Pomegranate</name>
    <dbReference type="NCBI Taxonomy" id="22663"/>
    <lineage>
        <taxon>Eukaryota</taxon>
        <taxon>Viridiplantae</taxon>
        <taxon>Streptophyta</taxon>
        <taxon>Embryophyta</taxon>
        <taxon>Tracheophyta</taxon>
        <taxon>Spermatophyta</taxon>
        <taxon>Magnoliopsida</taxon>
        <taxon>eudicotyledons</taxon>
        <taxon>Gunneridae</taxon>
        <taxon>Pentapetalae</taxon>
        <taxon>rosids</taxon>
        <taxon>malvids</taxon>
        <taxon>Myrtales</taxon>
        <taxon>Lythraceae</taxon>
        <taxon>Punica</taxon>
    </lineage>
</organism>
<evidence type="ECO:0000256" key="1">
    <source>
        <dbReference type="SAM" id="MobiDB-lite"/>
    </source>
</evidence>
<reference evidence="2 3" key="1">
    <citation type="submission" date="2017-11" db="EMBL/GenBank/DDBJ databases">
        <title>De-novo sequencing of pomegranate (Punica granatum L.) genome.</title>
        <authorList>
            <person name="Akparov Z."/>
            <person name="Amiraslanov A."/>
            <person name="Hajiyeva S."/>
            <person name="Abbasov M."/>
            <person name="Kaur K."/>
            <person name="Hamwieh A."/>
            <person name="Solovyev V."/>
            <person name="Salamov A."/>
            <person name="Braich B."/>
            <person name="Kosarev P."/>
            <person name="Mahmoud A."/>
            <person name="Hajiyev E."/>
            <person name="Babayeva S."/>
            <person name="Izzatullayeva V."/>
            <person name="Mammadov A."/>
            <person name="Mammadov A."/>
            <person name="Sharifova S."/>
            <person name="Ojaghi J."/>
            <person name="Eynullazada K."/>
            <person name="Bayramov B."/>
            <person name="Abdulazimova A."/>
            <person name="Shahmuradov I."/>
        </authorList>
    </citation>
    <scope>NUCLEOTIDE SEQUENCE [LARGE SCALE GENOMIC DNA]</scope>
    <source>
        <strain evidence="3">cv. AG2017</strain>
        <tissue evidence="2">Leaf</tissue>
    </source>
</reference>
<dbReference type="AlphaFoldDB" id="A0A2I0HLM2"/>
<sequence>MEDGGWSTRVMKRVADGISRQENFGSHYANPISRAGKRAPCVSPPRPSTEDKSSSRLVVEDRCLRAHDNV</sequence>
<gene>
    <name evidence="2" type="ORF">CRG98_047422</name>
</gene>
<comment type="caution">
    <text evidence="2">The sequence shown here is derived from an EMBL/GenBank/DDBJ whole genome shotgun (WGS) entry which is preliminary data.</text>
</comment>
<evidence type="ECO:0000313" key="2">
    <source>
        <dbReference type="EMBL" id="PKI32186.1"/>
    </source>
</evidence>
<proteinExistence type="predicted"/>
<dbReference type="EMBL" id="PGOL01007972">
    <property type="protein sequence ID" value="PKI32186.1"/>
    <property type="molecule type" value="Genomic_DNA"/>
</dbReference>
<evidence type="ECO:0000313" key="3">
    <source>
        <dbReference type="Proteomes" id="UP000233551"/>
    </source>
</evidence>
<accession>A0A2I0HLM2</accession>
<name>A0A2I0HLM2_PUNGR</name>
<feature type="region of interest" description="Disordered" evidence="1">
    <location>
        <begin position="24"/>
        <end position="56"/>
    </location>
</feature>